<keyword evidence="9" id="KW-1185">Reference proteome</keyword>
<keyword evidence="5" id="KW-0210">Decarboxylase</keyword>
<dbReference type="PANTHER" id="PTHR43466">
    <property type="entry name" value="2-OXO-4-HYDROXY-4-CARBOXY-5-UREIDOIMIDAZOLINE DECARBOXYLASE-RELATED"/>
    <property type="match status" value="1"/>
</dbReference>
<organism evidence="8 9">
    <name type="scientific">Benzoatithermus flavus</name>
    <dbReference type="NCBI Taxonomy" id="3108223"/>
    <lineage>
        <taxon>Bacteria</taxon>
        <taxon>Pseudomonadati</taxon>
        <taxon>Pseudomonadota</taxon>
        <taxon>Alphaproteobacteria</taxon>
        <taxon>Geminicoccales</taxon>
        <taxon>Geminicoccaceae</taxon>
        <taxon>Benzoatithermus</taxon>
    </lineage>
</organism>
<keyword evidence="4" id="KW-0659">Purine metabolism</keyword>
<evidence type="ECO:0000256" key="2">
    <source>
        <dbReference type="ARBA" id="ARBA00004754"/>
    </source>
</evidence>
<dbReference type="SUPFAM" id="SSF158694">
    <property type="entry name" value="UraD-Like"/>
    <property type="match status" value="1"/>
</dbReference>
<feature type="domain" description="Oxo-4-hydroxy-4-carboxy-5-ureidoimidazoline decarboxylase" evidence="7">
    <location>
        <begin position="9"/>
        <end position="167"/>
    </location>
</feature>
<dbReference type="Gene3D" id="1.10.3330.10">
    <property type="entry name" value="Oxo-4-hydroxy-4-carboxy-5-ureidoimidazoline decarboxylase"/>
    <property type="match status" value="1"/>
</dbReference>
<dbReference type="NCBIfam" id="TIGR03164">
    <property type="entry name" value="UHCUDC"/>
    <property type="match status" value="1"/>
</dbReference>
<evidence type="ECO:0000313" key="9">
    <source>
        <dbReference type="Proteomes" id="UP001375743"/>
    </source>
</evidence>
<evidence type="ECO:0000256" key="5">
    <source>
        <dbReference type="ARBA" id="ARBA00022793"/>
    </source>
</evidence>
<comment type="caution">
    <text evidence="8">The sequence shown here is derived from an EMBL/GenBank/DDBJ whole genome shotgun (WGS) entry which is preliminary data.</text>
</comment>
<gene>
    <name evidence="8" type="primary">uraD</name>
    <name evidence="8" type="ORF">U1T56_04425</name>
</gene>
<dbReference type="EC" id="4.1.1.97" evidence="3"/>
<protein>
    <recommendedName>
        <fullName evidence="3">2-oxo-4-hydroxy-4-carboxy-5-ureidoimidazoline decarboxylase</fullName>
        <ecNumber evidence="3">4.1.1.97</ecNumber>
    </recommendedName>
</protein>
<evidence type="ECO:0000256" key="6">
    <source>
        <dbReference type="ARBA" id="ARBA00023239"/>
    </source>
</evidence>
<dbReference type="InterPro" id="IPR017580">
    <property type="entry name" value="OHCU_decarboxylase-1"/>
</dbReference>
<proteinExistence type="predicted"/>
<dbReference type="InterPro" id="IPR036778">
    <property type="entry name" value="OHCU_decarboxylase_sf"/>
</dbReference>
<dbReference type="PANTHER" id="PTHR43466:SF1">
    <property type="entry name" value="2-OXO-4-HYDROXY-4-CARBOXY-5-UREIDOIMIDAZOLINE DECARBOXYLASE-RELATED"/>
    <property type="match status" value="1"/>
</dbReference>
<evidence type="ECO:0000256" key="3">
    <source>
        <dbReference type="ARBA" id="ARBA00012257"/>
    </source>
</evidence>
<dbReference type="InterPro" id="IPR018020">
    <property type="entry name" value="OHCU_decarboxylase"/>
</dbReference>
<accession>A0ABU8XPN1</accession>
<dbReference type="EMBL" id="JBBLZC010000003">
    <property type="protein sequence ID" value="MEK0082383.1"/>
    <property type="molecule type" value="Genomic_DNA"/>
</dbReference>
<keyword evidence="6 8" id="KW-0456">Lyase</keyword>
<evidence type="ECO:0000259" key="7">
    <source>
        <dbReference type="Pfam" id="PF09349"/>
    </source>
</evidence>
<name>A0ABU8XPN1_9PROT</name>
<dbReference type="RefSeq" id="WP_418158234.1">
    <property type="nucleotide sequence ID" value="NZ_JBBLZC010000003.1"/>
</dbReference>
<dbReference type="Proteomes" id="UP001375743">
    <property type="component" value="Unassembled WGS sequence"/>
</dbReference>
<evidence type="ECO:0000256" key="1">
    <source>
        <dbReference type="ARBA" id="ARBA00001163"/>
    </source>
</evidence>
<dbReference type="Pfam" id="PF09349">
    <property type="entry name" value="OHCU_decarbox"/>
    <property type="match status" value="1"/>
</dbReference>
<reference evidence="8 9" key="1">
    <citation type="submission" date="2024-01" db="EMBL/GenBank/DDBJ databases">
        <title>Multi-omics insights into the function and evolution of sodium benzoate biodegradation pathways in Benzoatithermus flavus gen. nov., sp. nov. from hot spring.</title>
        <authorList>
            <person name="Hu C.-J."/>
            <person name="Li W.-J."/>
        </authorList>
    </citation>
    <scope>NUCLEOTIDE SEQUENCE [LARGE SCALE GENOMIC DNA]</scope>
    <source>
        <strain evidence="8 9">SYSU G07066</strain>
    </source>
</reference>
<evidence type="ECO:0000256" key="4">
    <source>
        <dbReference type="ARBA" id="ARBA00022631"/>
    </source>
</evidence>
<sequence>MTAPLRPTTMDKASFVAAFGGVFELSPWVAEATYDLGLRDDVDTAEGLHRAMCAAVRAAARERKLALIRAHPDLAGRLARAGRLTADSAKEQASAGLDRLTDAERERFLALNEAYKARFGFPFIMAVKGRTKEEILAAFEERLRHDEATEFETALAEIERIALLRLREMLP</sequence>
<evidence type="ECO:0000313" key="8">
    <source>
        <dbReference type="EMBL" id="MEK0082383.1"/>
    </source>
</evidence>
<comment type="pathway">
    <text evidence="2">Purine metabolism; urate degradation; (S)-allantoin from urate: step 3/3.</text>
</comment>
<dbReference type="GO" id="GO:0051997">
    <property type="term" value="F:2-oxo-4-hydroxy-4-carboxy-5-ureidoimidazoline decarboxylase activity"/>
    <property type="evidence" value="ECO:0007669"/>
    <property type="project" value="UniProtKB-EC"/>
</dbReference>
<comment type="catalytic activity">
    <reaction evidence="1">
        <text>5-hydroxy-2-oxo-4-ureido-2,5-dihydro-1H-imidazole-5-carboxylate + H(+) = (S)-allantoin + CO2</text>
        <dbReference type="Rhea" id="RHEA:26301"/>
        <dbReference type="ChEBI" id="CHEBI:15378"/>
        <dbReference type="ChEBI" id="CHEBI:15678"/>
        <dbReference type="ChEBI" id="CHEBI:16526"/>
        <dbReference type="ChEBI" id="CHEBI:58639"/>
        <dbReference type="EC" id="4.1.1.97"/>
    </reaction>
</comment>